<organism evidence="4 5">
    <name type="scientific">Armillaria solidipes</name>
    <dbReference type="NCBI Taxonomy" id="1076256"/>
    <lineage>
        <taxon>Eukaryota</taxon>
        <taxon>Fungi</taxon>
        <taxon>Dikarya</taxon>
        <taxon>Basidiomycota</taxon>
        <taxon>Agaricomycotina</taxon>
        <taxon>Agaricomycetes</taxon>
        <taxon>Agaricomycetidae</taxon>
        <taxon>Agaricales</taxon>
        <taxon>Marasmiineae</taxon>
        <taxon>Physalacriaceae</taxon>
        <taxon>Armillaria</taxon>
    </lineage>
</organism>
<name>A0A2H3B5A6_9AGAR</name>
<dbReference type="STRING" id="1076256.A0A2H3B5A6"/>
<proteinExistence type="predicted"/>
<dbReference type="FunFam" id="1.10.10.10:FF:000014">
    <property type="entry name" value="Cullin 1"/>
    <property type="match status" value="1"/>
</dbReference>
<dbReference type="Proteomes" id="UP000218334">
    <property type="component" value="Unassembled WGS sequence"/>
</dbReference>
<reference evidence="5" key="1">
    <citation type="journal article" date="2017" name="Nat. Ecol. Evol.">
        <title>Genome expansion and lineage-specific genetic innovations in the forest pathogenic fungi Armillaria.</title>
        <authorList>
            <person name="Sipos G."/>
            <person name="Prasanna A.N."/>
            <person name="Walter M.C."/>
            <person name="O'Connor E."/>
            <person name="Balint B."/>
            <person name="Krizsan K."/>
            <person name="Kiss B."/>
            <person name="Hess J."/>
            <person name="Varga T."/>
            <person name="Slot J."/>
            <person name="Riley R."/>
            <person name="Boka B."/>
            <person name="Rigling D."/>
            <person name="Barry K."/>
            <person name="Lee J."/>
            <person name="Mihaltcheva S."/>
            <person name="LaButti K."/>
            <person name="Lipzen A."/>
            <person name="Waldron R."/>
            <person name="Moloney N.M."/>
            <person name="Sperisen C."/>
            <person name="Kredics L."/>
            <person name="Vagvoelgyi C."/>
            <person name="Patrignani A."/>
            <person name="Fitzpatrick D."/>
            <person name="Nagy I."/>
            <person name="Doyle S."/>
            <person name="Anderson J.B."/>
            <person name="Grigoriev I.V."/>
            <person name="Gueldener U."/>
            <person name="Muensterkoetter M."/>
            <person name="Nagy L.G."/>
        </authorList>
    </citation>
    <scope>NUCLEOTIDE SEQUENCE [LARGE SCALE GENOMIC DNA]</scope>
    <source>
        <strain evidence="5">28-4</strain>
    </source>
</reference>
<dbReference type="Pfam" id="PF10557">
    <property type="entry name" value="Cullin_Nedd8"/>
    <property type="match status" value="1"/>
</dbReference>
<accession>A0A2H3B5A6</accession>
<feature type="domain" description="Cullin neddylation" evidence="3">
    <location>
        <begin position="4"/>
        <end position="70"/>
    </location>
</feature>
<dbReference type="EMBL" id="KZ293442">
    <property type="protein sequence ID" value="PBK66065.1"/>
    <property type="molecule type" value="Genomic_DNA"/>
</dbReference>
<dbReference type="SMART" id="SM00884">
    <property type="entry name" value="Cullin_Nedd8"/>
    <property type="match status" value="1"/>
</dbReference>
<gene>
    <name evidence="4" type="ORF">ARMSODRAFT_960518</name>
</gene>
<protein>
    <submittedName>
        <fullName evidence="4">Winged helix DNA-binding domain-containing protein</fullName>
    </submittedName>
</protein>
<dbReference type="SUPFAM" id="SSF46785">
    <property type="entry name" value="Winged helix' DNA-binding domain"/>
    <property type="match status" value="1"/>
</dbReference>
<dbReference type="PANTHER" id="PTHR11932">
    <property type="entry name" value="CULLIN"/>
    <property type="match status" value="1"/>
</dbReference>
<dbReference type="InterPro" id="IPR019559">
    <property type="entry name" value="Cullin_neddylation_domain"/>
</dbReference>
<dbReference type="InterPro" id="IPR036388">
    <property type="entry name" value="WH-like_DNA-bd_sf"/>
</dbReference>
<evidence type="ECO:0000259" key="3">
    <source>
        <dbReference type="SMART" id="SM00884"/>
    </source>
</evidence>
<keyword evidence="2" id="KW-0832">Ubl conjugation</keyword>
<dbReference type="Gene3D" id="1.10.10.10">
    <property type="entry name" value="Winged helix-like DNA-binding domain superfamily/Winged helix DNA-binding domain"/>
    <property type="match status" value="1"/>
</dbReference>
<evidence type="ECO:0000256" key="2">
    <source>
        <dbReference type="ARBA" id="ARBA00022843"/>
    </source>
</evidence>
<keyword evidence="4" id="KW-0238">DNA-binding</keyword>
<sequence length="73" mass="8607">MRVVQKDRKYVIQATIVRIMKAQKSMTNEQLVQDIIEQISQRFTPQVPTRKAIDALLEKEYIQREEDALVYVA</sequence>
<evidence type="ECO:0000256" key="1">
    <source>
        <dbReference type="ARBA" id="ARBA00022499"/>
    </source>
</evidence>
<dbReference type="GO" id="GO:0003677">
    <property type="term" value="F:DNA binding"/>
    <property type="evidence" value="ECO:0007669"/>
    <property type="project" value="UniProtKB-KW"/>
</dbReference>
<keyword evidence="1" id="KW-1017">Isopeptide bond</keyword>
<dbReference type="InterPro" id="IPR045093">
    <property type="entry name" value="Cullin"/>
</dbReference>
<evidence type="ECO:0000313" key="4">
    <source>
        <dbReference type="EMBL" id="PBK66065.1"/>
    </source>
</evidence>
<dbReference type="InterPro" id="IPR036390">
    <property type="entry name" value="WH_DNA-bd_sf"/>
</dbReference>
<keyword evidence="5" id="KW-1185">Reference proteome</keyword>
<dbReference type="AlphaFoldDB" id="A0A2H3B5A6"/>
<evidence type="ECO:0000313" key="5">
    <source>
        <dbReference type="Proteomes" id="UP000218334"/>
    </source>
</evidence>